<evidence type="ECO:0000256" key="5">
    <source>
        <dbReference type="ARBA" id="ARBA00022847"/>
    </source>
</evidence>
<dbReference type="GO" id="GO:0035725">
    <property type="term" value="P:sodium ion transmembrane transport"/>
    <property type="evidence" value="ECO:0007669"/>
    <property type="project" value="TreeGrafter"/>
</dbReference>
<dbReference type="PROSITE" id="PS50267">
    <property type="entry name" value="NA_NEUROTRAN_SYMP_3"/>
    <property type="match status" value="1"/>
</dbReference>
<evidence type="ECO:0000256" key="10">
    <source>
        <dbReference type="SAM" id="Phobius"/>
    </source>
</evidence>
<dbReference type="GO" id="GO:0015293">
    <property type="term" value="F:symporter activity"/>
    <property type="evidence" value="ECO:0007669"/>
    <property type="project" value="UniProtKB-KW"/>
</dbReference>
<sequence length="213" mass="23702">MTEVKAENNEIKEESVITPVPPEEELSPTPEPVVEVIREQRIIVPKVILPPAIDPEIEAVLLEEEDENDLNQHFFIDQVHWQRPTWGNSWWFGRCAMIALAVDMSAIQSFPRHVANQGGIIFIVMYVLCLCVFGYPGVVFEGLIGQHFQTGMLGIWGLVPLLRGIGVAVFSSSLVFAALAPSNVMWSAIMMIDSCKALATGHLPWESCNNKCE</sequence>
<dbReference type="STRING" id="48709.A0A1D2NIS1"/>
<dbReference type="OrthoDB" id="6494165at2759"/>
<keyword evidence="12" id="KW-1185">Reference proteome</keyword>
<evidence type="ECO:0000256" key="9">
    <source>
        <dbReference type="SAM" id="MobiDB-lite"/>
    </source>
</evidence>
<feature type="region of interest" description="Disordered" evidence="9">
    <location>
        <begin position="1"/>
        <end position="28"/>
    </location>
</feature>
<evidence type="ECO:0000256" key="6">
    <source>
        <dbReference type="ARBA" id="ARBA00022989"/>
    </source>
</evidence>
<dbReference type="Proteomes" id="UP000094527">
    <property type="component" value="Unassembled WGS sequence"/>
</dbReference>
<name>A0A1D2NIS1_ORCCI</name>
<keyword evidence="4 10" id="KW-0812">Transmembrane</keyword>
<evidence type="ECO:0000256" key="7">
    <source>
        <dbReference type="ARBA" id="ARBA00023136"/>
    </source>
</evidence>
<evidence type="ECO:0000256" key="3">
    <source>
        <dbReference type="ARBA" id="ARBA00022448"/>
    </source>
</evidence>
<comment type="caution">
    <text evidence="11">The sequence shown here is derived from an EMBL/GenBank/DDBJ whole genome shotgun (WGS) entry which is preliminary data.</text>
</comment>
<evidence type="ECO:0000256" key="4">
    <source>
        <dbReference type="ARBA" id="ARBA00022692"/>
    </source>
</evidence>
<reference evidence="11 12" key="1">
    <citation type="journal article" date="2016" name="Genome Biol. Evol.">
        <title>Gene Family Evolution Reflects Adaptation to Soil Environmental Stressors in the Genome of the Collembolan Orchesella cincta.</title>
        <authorList>
            <person name="Faddeeva-Vakhrusheva A."/>
            <person name="Derks M.F."/>
            <person name="Anvar S.Y."/>
            <person name="Agamennone V."/>
            <person name="Suring W."/>
            <person name="Smit S."/>
            <person name="van Straalen N.M."/>
            <person name="Roelofs D."/>
        </authorList>
    </citation>
    <scope>NUCLEOTIDE SEQUENCE [LARGE SCALE GENOMIC DNA]</scope>
    <source>
        <tissue evidence="11">Mixed pool</tissue>
    </source>
</reference>
<dbReference type="SUPFAM" id="SSF161070">
    <property type="entry name" value="SNF-like"/>
    <property type="match status" value="1"/>
</dbReference>
<keyword evidence="5" id="KW-0769">Symport</keyword>
<evidence type="ECO:0000256" key="2">
    <source>
        <dbReference type="ARBA" id="ARBA00006459"/>
    </source>
</evidence>
<evidence type="ECO:0000256" key="1">
    <source>
        <dbReference type="ARBA" id="ARBA00004141"/>
    </source>
</evidence>
<dbReference type="InterPro" id="IPR000175">
    <property type="entry name" value="Na/ntran_symport"/>
</dbReference>
<organism evidence="11 12">
    <name type="scientific">Orchesella cincta</name>
    <name type="common">Springtail</name>
    <name type="synonym">Podura cincta</name>
    <dbReference type="NCBI Taxonomy" id="48709"/>
    <lineage>
        <taxon>Eukaryota</taxon>
        <taxon>Metazoa</taxon>
        <taxon>Ecdysozoa</taxon>
        <taxon>Arthropoda</taxon>
        <taxon>Hexapoda</taxon>
        <taxon>Collembola</taxon>
        <taxon>Entomobryomorpha</taxon>
        <taxon>Entomobryoidea</taxon>
        <taxon>Orchesellidae</taxon>
        <taxon>Orchesellinae</taxon>
        <taxon>Orchesella</taxon>
    </lineage>
</organism>
<dbReference type="EMBL" id="LJIJ01000029">
    <property type="protein sequence ID" value="ODN05141.1"/>
    <property type="molecule type" value="Genomic_DNA"/>
</dbReference>
<keyword evidence="3" id="KW-0813">Transport</keyword>
<feature type="compositionally biased region" description="Basic and acidic residues" evidence="9">
    <location>
        <begin position="1"/>
        <end position="15"/>
    </location>
</feature>
<keyword evidence="8" id="KW-0479">Metal-binding</keyword>
<dbReference type="GO" id="GO:0046872">
    <property type="term" value="F:metal ion binding"/>
    <property type="evidence" value="ECO:0007669"/>
    <property type="project" value="UniProtKB-KW"/>
</dbReference>
<feature type="binding site" evidence="8">
    <location>
        <position position="101"/>
    </location>
    <ligand>
        <name>Na(+)</name>
        <dbReference type="ChEBI" id="CHEBI:29101"/>
        <label>1</label>
    </ligand>
</feature>
<feature type="transmembrane region" description="Helical" evidence="10">
    <location>
        <begin position="158"/>
        <end position="180"/>
    </location>
</feature>
<dbReference type="GO" id="GO:0006865">
    <property type="term" value="P:amino acid transport"/>
    <property type="evidence" value="ECO:0007669"/>
    <property type="project" value="TreeGrafter"/>
</dbReference>
<dbReference type="AlphaFoldDB" id="A0A1D2NIS1"/>
<dbReference type="InterPro" id="IPR037272">
    <property type="entry name" value="SNS_sf"/>
</dbReference>
<feature type="binding site" evidence="8">
    <location>
        <position position="102"/>
    </location>
    <ligand>
        <name>Na(+)</name>
        <dbReference type="ChEBI" id="CHEBI:29101"/>
        <label>1</label>
    </ligand>
</feature>
<dbReference type="PANTHER" id="PTHR11616:SF240">
    <property type="entry name" value="BLOATED TUBULES, ISOFORM B-RELATED"/>
    <property type="match status" value="1"/>
</dbReference>
<evidence type="ECO:0000256" key="8">
    <source>
        <dbReference type="PIRSR" id="PIRSR600175-1"/>
    </source>
</evidence>
<keyword evidence="7 10" id="KW-0472">Membrane</keyword>
<gene>
    <name evidence="11" type="ORF">Ocin01_01549</name>
</gene>
<evidence type="ECO:0000313" key="11">
    <source>
        <dbReference type="EMBL" id="ODN05141.1"/>
    </source>
</evidence>
<protein>
    <submittedName>
        <fullName evidence="11">Sodium-dependent dopamine transporter</fullName>
    </submittedName>
</protein>
<comment type="subcellular location">
    <subcellularLocation>
        <location evidence="1">Membrane</location>
        <topology evidence="1">Multi-pass membrane protein</topology>
    </subcellularLocation>
</comment>
<keyword evidence="8" id="KW-0915">Sodium</keyword>
<dbReference type="GO" id="GO:0005886">
    <property type="term" value="C:plasma membrane"/>
    <property type="evidence" value="ECO:0007669"/>
    <property type="project" value="TreeGrafter"/>
</dbReference>
<comment type="similarity">
    <text evidence="2">Belongs to the sodium:neurotransmitter symporter (SNF) (TC 2.A.22) family.</text>
</comment>
<dbReference type="PANTHER" id="PTHR11616">
    <property type="entry name" value="SODIUM/CHLORIDE DEPENDENT TRANSPORTER"/>
    <property type="match status" value="1"/>
</dbReference>
<accession>A0A1D2NIS1</accession>
<keyword evidence="6 10" id="KW-1133">Transmembrane helix</keyword>
<proteinExistence type="inferred from homology"/>
<feature type="transmembrane region" description="Helical" evidence="10">
    <location>
        <begin position="119"/>
        <end position="138"/>
    </location>
</feature>
<evidence type="ECO:0000313" key="12">
    <source>
        <dbReference type="Proteomes" id="UP000094527"/>
    </source>
</evidence>
<dbReference type="Pfam" id="PF00209">
    <property type="entry name" value="SNF"/>
    <property type="match status" value="1"/>
</dbReference>